<dbReference type="Gene3D" id="3.20.20.70">
    <property type="entry name" value="Aldolase class I"/>
    <property type="match status" value="1"/>
</dbReference>
<dbReference type="PANTHER" id="PTHR11228:SF7">
    <property type="entry name" value="PQQA PEPTIDE CYCLASE"/>
    <property type="match status" value="1"/>
</dbReference>
<evidence type="ECO:0000256" key="2">
    <source>
        <dbReference type="ARBA" id="ARBA00022723"/>
    </source>
</evidence>
<evidence type="ECO:0000313" key="6">
    <source>
        <dbReference type="EMBL" id="QNU66076.1"/>
    </source>
</evidence>
<evidence type="ECO:0000256" key="4">
    <source>
        <dbReference type="ARBA" id="ARBA00023014"/>
    </source>
</evidence>
<proteinExistence type="predicted"/>
<dbReference type="SUPFAM" id="SSF102114">
    <property type="entry name" value="Radical SAM enzymes"/>
    <property type="match status" value="1"/>
</dbReference>
<dbReference type="SMART" id="SM00729">
    <property type="entry name" value="Elp3"/>
    <property type="match status" value="1"/>
</dbReference>
<dbReference type="SFLD" id="SFLDS00029">
    <property type="entry name" value="Radical_SAM"/>
    <property type="match status" value="1"/>
</dbReference>
<keyword evidence="2" id="KW-0479">Metal-binding</keyword>
<keyword evidence="4" id="KW-0411">Iron-sulfur</keyword>
<dbReference type="InterPro" id="IPR007197">
    <property type="entry name" value="rSAM"/>
</dbReference>
<dbReference type="PROSITE" id="PS51918">
    <property type="entry name" value="RADICAL_SAM"/>
    <property type="match status" value="1"/>
</dbReference>
<dbReference type="EMBL" id="CP061336">
    <property type="protein sequence ID" value="QNU66076.1"/>
    <property type="molecule type" value="Genomic_DNA"/>
</dbReference>
<dbReference type="GO" id="GO:0046872">
    <property type="term" value="F:metal ion binding"/>
    <property type="evidence" value="ECO:0007669"/>
    <property type="project" value="UniProtKB-KW"/>
</dbReference>
<reference evidence="6 7" key="1">
    <citation type="submission" date="2020-09" db="EMBL/GenBank/DDBJ databases">
        <title>Characterization and genome sequencing of Ruminiclostridium sp. nov. MA18.</title>
        <authorList>
            <person name="Rettenmaier R."/>
            <person name="Kowollik M.-L."/>
            <person name="Liebl W."/>
            <person name="Zverlov V."/>
        </authorList>
    </citation>
    <scope>NUCLEOTIDE SEQUENCE [LARGE SCALE GENOMIC DNA]</scope>
    <source>
        <strain evidence="6 7">MA18</strain>
    </source>
</reference>
<evidence type="ECO:0000256" key="3">
    <source>
        <dbReference type="ARBA" id="ARBA00023004"/>
    </source>
</evidence>
<protein>
    <submittedName>
        <fullName evidence="6">Radical SAM protein</fullName>
    </submittedName>
</protein>
<dbReference type="GO" id="GO:0003824">
    <property type="term" value="F:catalytic activity"/>
    <property type="evidence" value="ECO:0007669"/>
    <property type="project" value="InterPro"/>
</dbReference>
<sequence>MKNLSIHLTDQCNNSCKFCVVNSHQEAKERVNRKVVYNYLKSNANKGFQRVNIHGGEPTCIPEFFEFLNDVKEFNYPEVSLQTNARLLSDMEFAKKVVDLGVSLFVVSMHGKDAKQHDYLTSIEGSYDEAVQGIKNVLSLGARVRTNTVVCKQNKDDLIEIVNNCMDLGVYHINISGMHPTGKALTNYEVVTPRYNEIMTQVKAAVDDVAKRGVVCTLEGFPYCVLGEYTKYCINWEEEQYKLLFRTTIIEDYDTFMRGQERKLGKPCKSCIEADKCGGVYKEYLLFNNWDEFSSITK</sequence>
<dbReference type="PANTHER" id="PTHR11228">
    <property type="entry name" value="RADICAL SAM DOMAIN PROTEIN"/>
    <property type="match status" value="1"/>
</dbReference>
<dbReference type="CDD" id="cd01335">
    <property type="entry name" value="Radical_SAM"/>
    <property type="match status" value="1"/>
</dbReference>
<dbReference type="OrthoDB" id="9810775at2"/>
<keyword evidence="3" id="KW-0408">Iron</keyword>
<dbReference type="GO" id="GO:0051536">
    <property type="term" value="F:iron-sulfur cluster binding"/>
    <property type="evidence" value="ECO:0007669"/>
    <property type="project" value="UniProtKB-KW"/>
</dbReference>
<dbReference type="KEGG" id="rher:EHE19_014465"/>
<evidence type="ECO:0000259" key="5">
    <source>
        <dbReference type="PROSITE" id="PS51918"/>
    </source>
</evidence>
<dbReference type="SFLD" id="SFLDG01067">
    <property type="entry name" value="SPASM/twitch_domain_containing"/>
    <property type="match status" value="1"/>
</dbReference>
<dbReference type="InterPro" id="IPR050377">
    <property type="entry name" value="Radical_SAM_PqqE_MftC-like"/>
</dbReference>
<dbReference type="InterPro" id="IPR058240">
    <property type="entry name" value="rSAM_sf"/>
</dbReference>
<dbReference type="Pfam" id="PF04055">
    <property type="entry name" value="Radical_SAM"/>
    <property type="match status" value="1"/>
</dbReference>
<evidence type="ECO:0000256" key="1">
    <source>
        <dbReference type="ARBA" id="ARBA00022691"/>
    </source>
</evidence>
<dbReference type="RefSeq" id="WP_137696824.1">
    <property type="nucleotide sequence ID" value="NZ_CP061336.1"/>
</dbReference>
<accession>A0A4V6EQY8</accession>
<dbReference type="InterPro" id="IPR006638">
    <property type="entry name" value="Elp3/MiaA/NifB-like_rSAM"/>
</dbReference>
<dbReference type="AlphaFoldDB" id="A0A4V6EQY8"/>
<gene>
    <name evidence="6" type="ORF">EHE19_014465</name>
</gene>
<dbReference type="InterPro" id="IPR013785">
    <property type="entry name" value="Aldolase_TIM"/>
</dbReference>
<name>A0A4V6EQY8_9FIRM</name>
<keyword evidence="7" id="KW-1185">Reference proteome</keyword>
<dbReference type="Proteomes" id="UP000306409">
    <property type="component" value="Chromosome"/>
</dbReference>
<organism evidence="6 7">
    <name type="scientific">Ruminiclostridium herbifermentans</name>
    <dbReference type="NCBI Taxonomy" id="2488810"/>
    <lineage>
        <taxon>Bacteria</taxon>
        <taxon>Bacillati</taxon>
        <taxon>Bacillota</taxon>
        <taxon>Clostridia</taxon>
        <taxon>Eubacteriales</taxon>
        <taxon>Oscillospiraceae</taxon>
        <taxon>Ruminiclostridium</taxon>
    </lineage>
</organism>
<feature type="domain" description="Radical SAM core" evidence="5">
    <location>
        <begin position="1"/>
        <end position="208"/>
    </location>
</feature>
<keyword evidence="1" id="KW-0949">S-adenosyl-L-methionine</keyword>
<evidence type="ECO:0000313" key="7">
    <source>
        <dbReference type="Proteomes" id="UP000306409"/>
    </source>
</evidence>